<dbReference type="Pfam" id="PF21277">
    <property type="entry name" value="T6SS_VgrG3-like_C"/>
    <property type="match status" value="1"/>
</dbReference>
<feature type="compositionally biased region" description="Polar residues" evidence="1">
    <location>
        <begin position="10"/>
        <end position="39"/>
    </location>
</feature>
<keyword evidence="4" id="KW-1185">Reference proteome</keyword>
<sequence>MYRAVPSIDPSPSNGISSKETSSNQSFNGSEGTGNNSQLGILSKKYESNGKPGTVSNGNGDLGGASYGAYQFASTFNVPLSFTKWLKDKDDDYYARLLSAYEKDGNKYGEKFNSTWKEIANENSNVFLQLQHDYTKEQYYDKTISKLKNDIGFDVDQHSFALKNVIWSRSVQHGATGGANVIINALSGLDIKSASEEEIIRTIYAESGSGSKNNLKYFGGNSAAVQASVWQRLNVDEPNEALKMLSKERN</sequence>
<accession>A0A4Q9DGF2</accession>
<dbReference type="AlphaFoldDB" id="A0A4Q9DGF2"/>
<reference evidence="3 4" key="1">
    <citation type="submission" date="2019-02" db="EMBL/GenBank/DDBJ databases">
        <title>Paenibacillus sp. nov., isolated from surface-sterilized tissue of Thalictrum simplex L.</title>
        <authorList>
            <person name="Tuo L."/>
        </authorList>
    </citation>
    <scope>NUCLEOTIDE SEQUENCE [LARGE SCALE GENOMIC DNA]</scope>
    <source>
        <strain evidence="3 4">N2SHLJ1</strain>
    </source>
</reference>
<protein>
    <recommendedName>
        <fullName evidence="2">Type VI secretion system spike protein VgrG3-like C-terminal domain-containing protein</fullName>
    </recommendedName>
</protein>
<evidence type="ECO:0000259" key="2">
    <source>
        <dbReference type="Pfam" id="PF21277"/>
    </source>
</evidence>
<dbReference type="Proteomes" id="UP000293142">
    <property type="component" value="Unassembled WGS sequence"/>
</dbReference>
<gene>
    <name evidence="3" type="ORF">EYB31_31130</name>
</gene>
<dbReference type="EMBL" id="SIRE01000027">
    <property type="protein sequence ID" value="TBL71227.1"/>
    <property type="molecule type" value="Genomic_DNA"/>
</dbReference>
<evidence type="ECO:0000313" key="4">
    <source>
        <dbReference type="Proteomes" id="UP000293142"/>
    </source>
</evidence>
<organism evidence="3 4">
    <name type="scientific">Paenibacillus thalictri</name>
    <dbReference type="NCBI Taxonomy" id="2527873"/>
    <lineage>
        <taxon>Bacteria</taxon>
        <taxon>Bacillati</taxon>
        <taxon>Bacillota</taxon>
        <taxon>Bacilli</taxon>
        <taxon>Bacillales</taxon>
        <taxon>Paenibacillaceae</taxon>
        <taxon>Paenibacillus</taxon>
    </lineage>
</organism>
<dbReference type="InterPro" id="IPR049073">
    <property type="entry name" value="T6SS_VgrG3-like_C"/>
</dbReference>
<feature type="region of interest" description="Disordered" evidence="1">
    <location>
        <begin position="1"/>
        <end position="39"/>
    </location>
</feature>
<name>A0A4Q9DGF2_9BACL</name>
<evidence type="ECO:0000313" key="3">
    <source>
        <dbReference type="EMBL" id="TBL71227.1"/>
    </source>
</evidence>
<evidence type="ECO:0000256" key="1">
    <source>
        <dbReference type="SAM" id="MobiDB-lite"/>
    </source>
</evidence>
<proteinExistence type="predicted"/>
<comment type="caution">
    <text evidence="3">The sequence shown here is derived from an EMBL/GenBank/DDBJ whole genome shotgun (WGS) entry which is preliminary data.</text>
</comment>
<feature type="domain" description="Type VI secretion system spike protein VgrG3-like C-terminal" evidence="2">
    <location>
        <begin position="39"/>
        <end position="233"/>
    </location>
</feature>